<feature type="non-terminal residue" evidence="2">
    <location>
        <position position="774"/>
    </location>
</feature>
<dbReference type="KEGG" id="gtr:GLOTRDRAFT_24981"/>
<accession>S7Q1J6</accession>
<dbReference type="STRING" id="670483.S7Q1J6"/>
<protein>
    <recommendedName>
        <fullName evidence="1">DUF6830 domain-containing protein</fullName>
    </recommendedName>
</protein>
<proteinExistence type="predicted"/>
<evidence type="ECO:0000313" key="3">
    <source>
        <dbReference type="Proteomes" id="UP000030669"/>
    </source>
</evidence>
<feature type="domain" description="DUF6830" evidence="1">
    <location>
        <begin position="539"/>
        <end position="662"/>
    </location>
</feature>
<reference evidence="2 3" key="1">
    <citation type="journal article" date="2012" name="Science">
        <title>The Paleozoic origin of enzymatic lignin decomposition reconstructed from 31 fungal genomes.</title>
        <authorList>
            <person name="Floudas D."/>
            <person name="Binder M."/>
            <person name="Riley R."/>
            <person name="Barry K."/>
            <person name="Blanchette R.A."/>
            <person name="Henrissat B."/>
            <person name="Martinez A.T."/>
            <person name="Otillar R."/>
            <person name="Spatafora J.W."/>
            <person name="Yadav J.S."/>
            <person name="Aerts A."/>
            <person name="Benoit I."/>
            <person name="Boyd A."/>
            <person name="Carlson A."/>
            <person name="Copeland A."/>
            <person name="Coutinho P.M."/>
            <person name="de Vries R.P."/>
            <person name="Ferreira P."/>
            <person name="Findley K."/>
            <person name="Foster B."/>
            <person name="Gaskell J."/>
            <person name="Glotzer D."/>
            <person name="Gorecki P."/>
            <person name="Heitman J."/>
            <person name="Hesse C."/>
            <person name="Hori C."/>
            <person name="Igarashi K."/>
            <person name="Jurgens J.A."/>
            <person name="Kallen N."/>
            <person name="Kersten P."/>
            <person name="Kohler A."/>
            <person name="Kuees U."/>
            <person name="Kumar T.K.A."/>
            <person name="Kuo A."/>
            <person name="LaButti K."/>
            <person name="Larrondo L.F."/>
            <person name="Lindquist E."/>
            <person name="Ling A."/>
            <person name="Lombard V."/>
            <person name="Lucas S."/>
            <person name="Lundell T."/>
            <person name="Martin R."/>
            <person name="McLaughlin D.J."/>
            <person name="Morgenstern I."/>
            <person name="Morin E."/>
            <person name="Murat C."/>
            <person name="Nagy L.G."/>
            <person name="Nolan M."/>
            <person name="Ohm R.A."/>
            <person name="Patyshakuliyeva A."/>
            <person name="Rokas A."/>
            <person name="Ruiz-Duenas F.J."/>
            <person name="Sabat G."/>
            <person name="Salamov A."/>
            <person name="Samejima M."/>
            <person name="Schmutz J."/>
            <person name="Slot J.C."/>
            <person name="St John F."/>
            <person name="Stenlid J."/>
            <person name="Sun H."/>
            <person name="Sun S."/>
            <person name="Syed K."/>
            <person name="Tsang A."/>
            <person name="Wiebenga A."/>
            <person name="Young D."/>
            <person name="Pisabarro A."/>
            <person name="Eastwood D.C."/>
            <person name="Martin F."/>
            <person name="Cullen D."/>
            <person name="Grigoriev I.V."/>
            <person name="Hibbett D.S."/>
        </authorList>
    </citation>
    <scope>NUCLEOTIDE SEQUENCE [LARGE SCALE GENOMIC DNA]</scope>
    <source>
        <strain evidence="2 3">ATCC 11539</strain>
    </source>
</reference>
<evidence type="ECO:0000259" key="1">
    <source>
        <dbReference type="Pfam" id="PF20722"/>
    </source>
</evidence>
<dbReference type="eggNOG" id="ENOG502SHSB">
    <property type="taxonomic scope" value="Eukaryota"/>
</dbReference>
<feature type="non-terminal residue" evidence="2">
    <location>
        <position position="1"/>
    </location>
</feature>
<sequence length="774" mass="88477">NPYYPFANCMDWEVAQWAIDEGPSQGAFTRLLNIEGIQEKLGLSYKDSRSLNQLIDQLPALAHWKKSIITAEGVPGEHELFFQDPIDCIKAIYSNPAFLDHMRFSPEQHFTDKEKLHRTINEMMTADWVWKTQEKLPKGDTLVPVILSSDKTQLTVFNGDCTAYPVYITLGVIDSAIRRKPSYGAQMLLGYLPASMDDGDLGEEDARLAHSRLFHCGMSKILESLKGSTAKDGIELTSADGAVRRCHLVVSCYVADYPEQCLVTCTRQGRTCPKCKVTWSELGSGIQRETRKQEETLKTLRHAQKLGSSRKAQEALKDQGLNFVPEPFYAGLPFTCIHEAITSDVLHQIFQGLEDHLIEWMKILMTDAELDARFKRLPPMHGMRTFKDGISKLTNISAKEHKEMCKQFLGCIINCPDIPVAAVQASRGLLDFIHLAQYKSHSPETLDELEAALEKLCIQLFGTTDNYNTETTERHHIDFAKEAYRATNKKDYFDQMTIWLEWREKVKAFGVVLQWRQGRMPVPRMKRRRRNLTPGIQALAKAPSAPKVTFKDLEEKHGAMRFEGALKTYIAQYRDHANPGRRARRADSDIQLPFSAVDVWYRVKFAVPDLHMETEGPTLHSAHAEPARTSLGKRLPERFDTVLVNETDESEERGMKGKRVAQLRVIFTIPADDLAVIFGSRREAPGPLAYVEWFTRARDKDPNHLMFPISRSRDVRGNRISSIIELDTLFRNCHLFPKFEPRANRAWTSQNVLERCDRFYINDCADHHSYQTIW</sequence>
<dbReference type="InterPro" id="IPR049233">
    <property type="entry name" value="DUF6830"/>
</dbReference>
<dbReference type="RefSeq" id="XP_007867694.1">
    <property type="nucleotide sequence ID" value="XM_007869503.2"/>
</dbReference>
<dbReference type="HOGENOM" id="CLU_006344_4_3_1"/>
<gene>
    <name evidence="2" type="ORF">GLOTRDRAFT_24981</name>
</gene>
<dbReference type="Pfam" id="PF18759">
    <property type="entry name" value="Plavaka"/>
    <property type="match status" value="1"/>
</dbReference>
<dbReference type="EMBL" id="KB469305">
    <property type="protein sequence ID" value="EPQ53846.1"/>
    <property type="molecule type" value="Genomic_DNA"/>
</dbReference>
<organism evidence="2 3">
    <name type="scientific">Gloeophyllum trabeum (strain ATCC 11539 / FP-39264 / Madison 617)</name>
    <name type="common">Brown rot fungus</name>
    <dbReference type="NCBI Taxonomy" id="670483"/>
    <lineage>
        <taxon>Eukaryota</taxon>
        <taxon>Fungi</taxon>
        <taxon>Dikarya</taxon>
        <taxon>Basidiomycota</taxon>
        <taxon>Agaricomycotina</taxon>
        <taxon>Agaricomycetes</taxon>
        <taxon>Gloeophyllales</taxon>
        <taxon>Gloeophyllaceae</taxon>
        <taxon>Gloeophyllum</taxon>
    </lineage>
</organism>
<dbReference type="OMA" id="PPWMESE"/>
<keyword evidence="3" id="KW-1185">Reference proteome</keyword>
<dbReference type="Pfam" id="PF20722">
    <property type="entry name" value="DUF6830"/>
    <property type="match status" value="1"/>
</dbReference>
<dbReference type="InterPro" id="IPR041078">
    <property type="entry name" value="Plavaka"/>
</dbReference>
<dbReference type="Proteomes" id="UP000030669">
    <property type="component" value="Unassembled WGS sequence"/>
</dbReference>
<dbReference type="AlphaFoldDB" id="S7Q1J6"/>
<dbReference type="OrthoDB" id="2576233at2759"/>
<evidence type="ECO:0000313" key="2">
    <source>
        <dbReference type="EMBL" id="EPQ53846.1"/>
    </source>
</evidence>
<dbReference type="GeneID" id="19305149"/>
<name>S7Q1J6_GLOTA</name>